<dbReference type="InParanoid" id="A0A165DVL1"/>
<feature type="compositionally biased region" description="Polar residues" evidence="1">
    <location>
        <begin position="100"/>
        <end position="125"/>
    </location>
</feature>
<evidence type="ECO:0000313" key="2">
    <source>
        <dbReference type="EMBL" id="KZT53632.1"/>
    </source>
</evidence>
<gene>
    <name evidence="2" type="ORF">CALCODRAFT_43436</name>
</gene>
<evidence type="ECO:0000313" key="3">
    <source>
        <dbReference type="Proteomes" id="UP000076842"/>
    </source>
</evidence>
<accession>A0A165DVL1</accession>
<dbReference type="Proteomes" id="UP000076842">
    <property type="component" value="Unassembled WGS sequence"/>
</dbReference>
<dbReference type="AlphaFoldDB" id="A0A165DVL1"/>
<organism evidence="2 3">
    <name type="scientific">Calocera cornea HHB12733</name>
    <dbReference type="NCBI Taxonomy" id="1353952"/>
    <lineage>
        <taxon>Eukaryota</taxon>
        <taxon>Fungi</taxon>
        <taxon>Dikarya</taxon>
        <taxon>Basidiomycota</taxon>
        <taxon>Agaricomycotina</taxon>
        <taxon>Dacrymycetes</taxon>
        <taxon>Dacrymycetales</taxon>
        <taxon>Dacrymycetaceae</taxon>
        <taxon>Calocera</taxon>
    </lineage>
</organism>
<evidence type="ECO:0000256" key="1">
    <source>
        <dbReference type="SAM" id="MobiDB-lite"/>
    </source>
</evidence>
<feature type="compositionally biased region" description="Acidic residues" evidence="1">
    <location>
        <begin position="193"/>
        <end position="204"/>
    </location>
</feature>
<keyword evidence="3" id="KW-1185">Reference proteome</keyword>
<dbReference type="EMBL" id="KV424032">
    <property type="protein sequence ID" value="KZT53632.1"/>
    <property type="molecule type" value="Genomic_DNA"/>
</dbReference>
<sequence>MTFPNFELDKLNPLFQASAINYKLSKVFINASDDPALRSYTDMRKLATDLKKGWSKLDKMYEDVMGTAEAVQKVEELEDDEPPSKKTRFNDPSQAGPPLSTRNNSGRPPHSTTRPTVQSTGTSTPRYARQSPVRPGPPHNTAGRAHPPESTINRSRAAAVRTTVPTSRAATAATKHHTKPEPKPSLEPVITIDSDDEEEAEDNDETRSYRTSPSLGSPLPPRRQSGQQVKQQEQHQDPGQEYLICLVAKYLASGKCHWPVDGRTGMIDWVKFAANASVPCMQGVESC</sequence>
<feature type="compositionally biased region" description="Low complexity" evidence="1">
    <location>
        <begin position="212"/>
        <end position="225"/>
    </location>
</feature>
<reference evidence="2 3" key="1">
    <citation type="journal article" date="2016" name="Mol. Biol. Evol.">
        <title>Comparative Genomics of Early-Diverging Mushroom-Forming Fungi Provides Insights into the Origins of Lignocellulose Decay Capabilities.</title>
        <authorList>
            <person name="Nagy L.G."/>
            <person name="Riley R."/>
            <person name="Tritt A."/>
            <person name="Adam C."/>
            <person name="Daum C."/>
            <person name="Floudas D."/>
            <person name="Sun H."/>
            <person name="Yadav J.S."/>
            <person name="Pangilinan J."/>
            <person name="Larsson K.H."/>
            <person name="Matsuura K."/>
            <person name="Barry K."/>
            <person name="Labutti K."/>
            <person name="Kuo R."/>
            <person name="Ohm R.A."/>
            <person name="Bhattacharya S.S."/>
            <person name="Shirouzu T."/>
            <person name="Yoshinaga Y."/>
            <person name="Martin F.M."/>
            <person name="Grigoriev I.V."/>
            <person name="Hibbett D.S."/>
        </authorList>
    </citation>
    <scope>NUCLEOTIDE SEQUENCE [LARGE SCALE GENOMIC DNA]</scope>
    <source>
        <strain evidence="2 3">HHB12733</strain>
    </source>
</reference>
<proteinExistence type="predicted"/>
<protein>
    <submittedName>
        <fullName evidence="2">Uncharacterized protein</fullName>
    </submittedName>
</protein>
<feature type="region of interest" description="Disordered" evidence="1">
    <location>
        <begin position="73"/>
        <end position="236"/>
    </location>
</feature>
<name>A0A165DVL1_9BASI</name>